<accession>A0AA38M876</accession>
<evidence type="ECO:0000313" key="2">
    <source>
        <dbReference type="Proteomes" id="UP001168821"/>
    </source>
</evidence>
<dbReference type="AlphaFoldDB" id="A0AA38M876"/>
<organism evidence="1 2">
    <name type="scientific">Zophobas morio</name>
    <dbReference type="NCBI Taxonomy" id="2755281"/>
    <lineage>
        <taxon>Eukaryota</taxon>
        <taxon>Metazoa</taxon>
        <taxon>Ecdysozoa</taxon>
        <taxon>Arthropoda</taxon>
        <taxon>Hexapoda</taxon>
        <taxon>Insecta</taxon>
        <taxon>Pterygota</taxon>
        <taxon>Neoptera</taxon>
        <taxon>Endopterygota</taxon>
        <taxon>Coleoptera</taxon>
        <taxon>Polyphaga</taxon>
        <taxon>Cucujiformia</taxon>
        <taxon>Tenebrionidae</taxon>
        <taxon>Zophobas</taxon>
    </lineage>
</organism>
<proteinExistence type="predicted"/>
<keyword evidence="2" id="KW-1185">Reference proteome</keyword>
<dbReference type="Proteomes" id="UP001168821">
    <property type="component" value="Unassembled WGS sequence"/>
</dbReference>
<evidence type="ECO:0000313" key="1">
    <source>
        <dbReference type="EMBL" id="KAJ3646734.1"/>
    </source>
</evidence>
<dbReference type="EMBL" id="JALNTZ010000007">
    <property type="protein sequence ID" value="KAJ3646734.1"/>
    <property type="molecule type" value="Genomic_DNA"/>
</dbReference>
<gene>
    <name evidence="1" type="ORF">Zmor_024309</name>
</gene>
<comment type="caution">
    <text evidence="1">The sequence shown here is derived from an EMBL/GenBank/DDBJ whole genome shotgun (WGS) entry which is preliminary data.</text>
</comment>
<name>A0AA38M876_9CUCU</name>
<protein>
    <submittedName>
        <fullName evidence="1">Uncharacterized protein</fullName>
    </submittedName>
</protein>
<sequence>MFLFVYTPVKIIIMAGLTEKERIETLMMVGYGDRLRSHEEMYPLFSEVHFEQPPIVRGTISGIVAKFNQTGNVRDITRCGRPLSLEHNSHVGIALHLCRLW</sequence>
<reference evidence="1" key="1">
    <citation type="journal article" date="2023" name="G3 (Bethesda)">
        <title>Whole genome assemblies of Zophobas morio and Tenebrio molitor.</title>
        <authorList>
            <person name="Kaur S."/>
            <person name="Stinson S.A."/>
            <person name="diCenzo G.C."/>
        </authorList>
    </citation>
    <scope>NUCLEOTIDE SEQUENCE</scope>
    <source>
        <strain evidence="1">QUZm001</strain>
    </source>
</reference>